<evidence type="ECO:0000313" key="3">
    <source>
        <dbReference type="EMBL" id="KAJ9555335.1"/>
    </source>
</evidence>
<dbReference type="EMBL" id="JARYMX010000003">
    <property type="protein sequence ID" value="KAJ9555335.1"/>
    <property type="molecule type" value="Genomic_DNA"/>
</dbReference>
<proteinExistence type="inferred from homology"/>
<evidence type="ECO:0000313" key="4">
    <source>
        <dbReference type="Proteomes" id="UP001172457"/>
    </source>
</evidence>
<organism evidence="3 4">
    <name type="scientific">Centaurea solstitialis</name>
    <name type="common">yellow star-thistle</name>
    <dbReference type="NCBI Taxonomy" id="347529"/>
    <lineage>
        <taxon>Eukaryota</taxon>
        <taxon>Viridiplantae</taxon>
        <taxon>Streptophyta</taxon>
        <taxon>Embryophyta</taxon>
        <taxon>Tracheophyta</taxon>
        <taxon>Spermatophyta</taxon>
        <taxon>Magnoliopsida</taxon>
        <taxon>eudicotyledons</taxon>
        <taxon>Gunneridae</taxon>
        <taxon>Pentapetalae</taxon>
        <taxon>asterids</taxon>
        <taxon>campanulids</taxon>
        <taxon>Asterales</taxon>
        <taxon>Asteraceae</taxon>
        <taxon>Carduoideae</taxon>
        <taxon>Cardueae</taxon>
        <taxon>Centaureinae</taxon>
        <taxon>Centaurea</taxon>
    </lineage>
</organism>
<keyword evidence="4" id="KW-1185">Reference proteome</keyword>
<gene>
    <name evidence="3" type="ORF">OSB04_009949</name>
</gene>
<dbReference type="SUPFAM" id="SSF53756">
    <property type="entry name" value="UDP-Glycosyltransferase/glycogen phosphorylase"/>
    <property type="match status" value="1"/>
</dbReference>
<feature type="region of interest" description="Disordered" evidence="2">
    <location>
        <begin position="81"/>
        <end position="101"/>
    </location>
</feature>
<name>A0AA38WK61_9ASTR</name>
<reference evidence="3" key="1">
    <citation type="submission" date="2023-03" db="EMBL/GenBank/DDBJ databases">
        <title>Chromosome-scale reference genome and RAD-based genetic map of yellow starthistle (Centaurea solstitialis) reveal putative structural variation and QTLs associated with invader traits.</title>
        <authorList>
            <person name="Reatini B."/>
            <person name="Cang F.A."/>
            <person name="Jiang Q."/>
            <person name="Mckibben M.T.W."/>
            <person name="Barker M.S."/>
            <person name="Rieseberg L.H."/>
            <person name="Dlugosch K.M."/>
        </authorList>
    </citation>
    <scope>NUCLEOTIDE SEQUENCE</scope>
    <source>
        <strain evidence="3">CAN-66</strain>
        <tissue evidence="3">Leaf</tissue>
    </source>
</reference>
<dbReference type="PANTHER" id="PTHR48047">
    <property type="entry name" value="GLYCOSYLTRANSFERASE"/>
    <property type="match status" value="1"/>
</dbReference>
<dbReference type="PANTHER" id="PTHR48047:SF229">
    <property type="entry name" value="UDP-GLYCOSYLTRANSFERASE 73C3-RELATED"/>
    <property type="match status" value="1"/>
</dbReference>
<dbReference type="AlphaFoldDB" id="A0AA38WK61"/>
<dbReference type="GO" id="GO:0035251">
    <property type="term" value="F:UDP-glucosyltransferase activity"/>
    <property type="evidence" value="ECO:0007669"/>
    <property type="project" value="TreeGrafter"/>
</dbReference>
<evidence type="ECO:0000256" key="2">
    <source>
        <dbReference type="SAM" id="MobiDB-lite"/>
    </source>
</evidence>
<evidence type="ECO:0000256" key="1">
    <source>
        <dbReference type="ARBA" id="ARBA00009995"/>
    </source>
</evidence>
<sequence>MSSPPKTTLHFAIFPLPAQGHMVPMVDIARILAHHGSIVTILTTPVNAKRFKSVIERAVEAKLKIRVVELQLRLTEVGLPEGRKTSTHFRHSNPGSSSLEP</sequence>
<dbReference type="Proteomes" id="UP001172457">
    <property type="component" value="Chromosome 3"/>
</dbReference>
<protein>
    <submittedName>
        <fullName evidence="3">Uncharacterized protein</fullName>
    </submittedName>
</protein>
<comment type="similarity">
    <text evidence="1">Belongs to the UDP-glycosyltransferase family.</text>
</comment>
<accession>A0AA38WK61</accession>
<dbReference type="Gene3D" id="3.40.50.2000">
    <property type="entry name" value="Glycogen Phosphorylase B"/>
    <property type="match status" value="1"/>
</dbReference>
<comment type="caution">
    <text evidence="3">The sequence shown here is derived from an EMBL/GenBank/DDBJ whole genome shotgun (WGS) entry which is preliminary data.</text>
</comment>